<organism evidence="1 2">
    <name type="scientific">Paenibacillus nanensis</name>
    <dbReference type="NCBI Taxonomy" id="393251"/>
    <lineage>
        <taxon>Bacteria</taxon>
        <taxon>Bacillati</taxon>
        <taxon>Bacillota</taxon>
        <taxon>Bacilli</taxon>
        <taxon>Bacillales</taxon>
        <taxon>Paenibacillaceae</taxon>
        <taxon>Paenibacillus</taxon>
    </lineage>
</organism>
<name>A0A3A1UTJ2_9BACL</name>
<gene>
    <name evidence="1" type="ORF">D3P08_19590</name>
</gene>
<keyword evidence="2" id="KW-1185">Reference proteome</keyword>
<dbReference type="Proteomes" id="UP000266482">
    <property type="component" value="Unassembled WGS sequence"/>
</dbReference>
<protein>
    <submittedName>
        <fullName evidence="1">Uncharacterized protein</fullName>
    </submittedName>
</protein>
<dbReference type="RefSeq" id="WP_119601694.1">
    <property type="nucleotide sequence ID" value="NZ_QXQA01000014.1"/>
</dbReference>
<sequence>MNAKLKEMDLTTFMLHYCYTCKDAHQCDTERKCMDCFEAKRAELEKKQAADPTTKQLLTYYAL</sequence>
<dbReference type="EMBL" id="QXQA01000014">
    <property type="protein sequence ID" value="RIX50492.1"/>
    <property type="molecule type" value="Genomic_DNA"/>
</dbReference>
<reference evidence="1 2" key="1">
    <citation type="submission" date="2018-09" db="EMBL/GenBank/DDBJ databases">
        <title>Paenibacillus aracenensis nov. sp. isolated from a cave in southern Spain.</title>
        <authorList>
            <person name="Jurado V."/>
            <person name="Gutierrez-Patricio S."/>
            <person name="Gonzalez-Pimentel J.L."/>
            <person name="Miller A.Z."/>
            <person name="Laiz L."/>
            <person name="Saiz-Jimenez C."/>
        </authorList>
    </citation>
    <scope>NUCLEOTIDE SEQUENCE [LARGE SCALE GENOMIC DNA]</scope>
    <source>
        <strain evidence="1 2">DSM 22867</strain>
    </source>
</reference>
<evidence type="ECO:0000313" key="1">
    <source>
        <dbReference type="EMBL" id="RIX50492.1"/>
    </source>
</evidence>
<dbReference type="OrthoDB" id="2627814at2"/>
<dbReference type="AlphaFoldDB" id="A0A3A1UTJ2"/>
<evidence type="ECO:0000313" key="2">
    <source>
        <dbReference type="Proteomes" id="UP000266482"/>
    </source>
</evidence>
<proteinExistence type="predicted"/>
<accession>A0A3A1UTJ2</accession>
<comment type="caution">
    <text evidence="1">The sequence shown here is derived from an EMBL/GenBank/DDBJ whole genome shotgun (WGS) entry which is preliminary data.</text>
</comment>